<feature type="coiled-coil region" evidence="1">
    <location>
        <begin position="186"/>
        <end position="213"/>
    </location>
</feature>
<evidence type="ECO:0000313" key="3">
    <source>
        <dbReference type="EMBL" id="TXD77395.1"/>
    </source>
</evidence>
<name>A0A2W7RXM4_9BACT</name>
<keyword evidence="1" id="KW-0175">Coiled coil</keyword>
<sequence length="224" mass="25904">MDWINSKYFWVVRKVILLLVMTGIGLCAQAQTLEEWTKQKKLQTSYKLKQIAGLSAYLEVAKKGYEVARVGWNLVGDIQDGEFSLNTDYFGSLKAIHPMVSDYPIVLAILKVDRQIDRELDWMNHFLTEQKMMGYGDVMAVNKFNVNIEERSGLLISELNQVLTSSGYEMDDGERLAAIDGLYSGVKQLFQDLKAYNDRIRSLELKRKREEIQQQQVNRFYNGR</sequence>
<dbReference type="Proteomes" id="UP000321927">
    <property type="component" value="Unassembled WGS sequence"/>
</dbReference>
<reference evidence="3 5" key="2">
    <citation type="submission" date="2019-08" db="EMBL/GenBank/DDBJ databases">
        <title>Genome of Algoriphagus ratkowskyi IC026.</title>
        <authorList>
            <person name="Bowman J.P."/>
        </authorList>
    </citation>
    <scope>NUCLEOTIDE SEQUENCE [LARGE SCALE GENOMIC DNA]</scope>
    <source>
        <strain evidence="3 5">IC026</strain>
    </source>
</reference>
<accession>A0A2W7RXM4</accession>
<dbReference type="Proteomes" id="UP000249115">
    <property type="component" value="Unassembled WGS sequence"/>
</dbReference>
<comment type="caution">
    <text evidence="2">The sequence shown here is derived from an EMBL/GenBank/DDBJ whole genome shotgun (WGS) entry which is preliminary data.</text>
</comment>
<dbReference type="AlphaFoldDB" id="A0A2W7RXM4"/>
<evidence type="ECO:0000256" key="1">
    <source>
        <dbReference type="SAM" id="Coils"/>
    </source>
</evidence>
<evidence type="ECO:0000313" key="4">
    <source>
        <dbReference type="Proteomes" id="UP000249115"/>
    </source>
</evidence>
<dbReference type="EMBL" id="VORV01000007">
    <property type="protein sequence ID" value="TXD77395.1"/>
    <property type="molecule type" value="Genomic_DNA"/>
</dbReference>
<evidence type="ECO:0008006" key="6">
    <source>
        <dbReference type="Google" id="ProtNLM"/>
    </source>
</evidence>
<reference evidence="2 4" key="1">
    <citation type="submission" date="2018-06" db="EMBL/GenBank/DDBJ databases">
        <title>Genomic Encyclopedia of Archaeal and Bacterial Type Strains, Phase II (KMG-II): from individual species to whole genera.</title>
        <authorList>
            <person name="Goeker M."/>
        </authorList>
    </citation>
    <scope>NUCLEOTIDE SEQUENCE [LARGE SCALE GENOMIC DNA]</scope>
    <source>
        <strain evidence="2 4">DSM 22686</strain>
    </source>
</reference>
<dbReference type="OrthoDB" id="673795at2"/>
<evidence type="ECO:0000313" key="5">
    <source>
        <dbReference type="Proteomes" id="UP000321927"/>
    </source>
</evidence>
<keyword evidence="5" id="KW-1185">Reference proteome</keyword>
<dbReference type="RefSeq" id="WP_086501236.1">
    <property type="nucleotide sequence ID" value="NZ_MSSV01000007.1"/>
</dbReference>
<evidence type="ECO:0000313" key="2">
    <source>
        <dbReference type="EMBL" id="PZX59339.1"/>
    </source>
</evidence>
<proteinExistence type="predicted"/>
<gene>
    <name evidence="3" type="ORF">ESW18_11345</name>
    <name evidence="2" type="ORF">LV84_01370</name>
</gene>
<protein>
    <recommendedName>
        <fullName evidence="6">TerB family tellurite resistance protein</fullName>
    </recommendedName>
</protein>
<organism evidence="2 4">
    <name type="scientific">Algoriphagus ratkowskyi</name>
    <dbReference type="NCBI Taxonomy" id="57028"/>
    <lineage>
        <taxon>Bacteria</taxon>
        <taxon>Pseudomonadati</taxon>
        <taxon>Bacteroidota</taxon>
        <taxon>Cytophagia</taxon>
        <taxon>Cytophagales</taxon>
        <taxon>Cyclobacteriaceae</taxon>
        <taxon>Algoriphagus</taxon>
    </lineage>
</organism>
<dbReference type="EMBL" id="QKZU01000004">
    <property type="protein sequence ID" value="PZX59339.1"/>
    <property type="molecule type" value="Genomic_DNA"/>
</dbReference>